<evidence type="ECO:0000313" key="4">
    <source>
        <dbReference type="EMBL" id="RHA52088.1"/>
    </source>
</evidence>
<dbReference type="RefSeq" id="WP_118025839.1">
    <property type="nucleotide sequence ID" value="NZ_QSFO01000019.1"/>
</dbReference>
<name>A0A413RUV1_9FIRM</name>
<proteinExistence type="inferred from homology"/>
<dbReference type="AlphaFoldDB" id="A0A413RUV1"/>
<organism evidence="4 5">
    <name type="scientific">Eubacterium ventriosum</name>
    <dbReference type="NCBI Taxonomy" id="39496"/>
    <lineage>
        <taxon>Bacteria</taxon>
        <taxon>Bacillati</taxon>
        <taxon>Bacillota</taxon>
        <taxon>Clostridia</taxon>
        <taxon>Eubacteriales</taxon>
        <taxon>Eubacteriaceae</taxon>
        <taxon>Eubacterium</taxon>
    </lineage>
</organism>
<dbReference type="Gene3D" id="1.10.150.130">
    <property type="match status" value="1"/>
</dbReference>
<dbReference type="GO" id="GO:0003677">
    <property type="term" value="F:DNA binding"/>
    <property type="evidence" value="ECO:0007669"/>
    <property type="project" value="UniProtKB-KW"/>
</dbReference>
<comment type="caution">
    <text evidence="4">The sequence shown here is derived from an EMBL/GenBank/DDBJ whole genome shotgun (WGS) entry which is preliminary data.</text>
</comment>
<evidence type="ECO:0000259" key="3">
    <source>
        <dbReference type="Pfam" id="PF14659"/>
    </source>
</evidence>
<comment type="similarity">
    <text evidence="1">Belongs to the 'phage' integrase family.</text>
</comment>
<dbReference type="InterPro" id="IPR004107">
    <property type="entry name" value="Integrase_SAM-like_N"/>
</dbReference>
<feature type="domain" description="Integrase SAM-like N-terminal" evidence="3">
    <location>
        <begin position="2"/>
        <end position="38"/>
    </location>
</feature>
<dbReference type="EMBL" id="QSFO01000019">
    <property type="protein sequence ID" value="RHA52088.1"/>
    <property type="molecule type" value="Genomic_DNA"/>
</dbReference>
<evidence type="ECO:0000256" key="2">
    <source>
        <dbReference type="ARBA" id="ARBA00023125"/>
    </source>
</evidence>
<reference evidence="4 5" key="1">
    <citation type="submission" date="2018-08" db="EMBL/GenBank/DDBJ databases">
        <title>A genome reference for cultivated species of the human gut microbiota.</title>
        <authorList>
            <person name="Zou Y."/>
            <person name="Xue W."/>
            <person name="Luo G."/>
        </authorList>
    </citation>
    <scope>NUCLEOTIDE SEQUENCE [LARGE SCALE GENOMIC DNA]</scope>
    <source>
        <strain evidence="4 5">AM43-2</strain>
    </source>
</reference>
<sequence>MTFQSLYKIFIKDMKSRYKESTIDRYTYVFNLHILPYF</sequence>
<keyword evidence="2" id="KW-0238">DNA-binding</keyword>
<dbReference type="InterPro" id="IPR010998">
    <property type="entry name" value="Integrase_recombinase_N"/>
</dbReference>
<accession>A0A413RUV1</accession>
<dbReference type="GO" id="GO:0015074">
    <property type="term" value="P:DNA integration"/>
    <property type="evidence" value="ECO:0007669"/>
    <property type="project" value="InterPro"/>
</dbReference>
<dbReference type="Proteomes" id="UP000284598">
    <property type="component" value="Unassembled WGS sequence"/>
</dbReference>
<evidence type="ECO:0000256" key="1">
    <source>
        <dbReference type="ARBA" id="ARBA00008857"/>
    </source>
</evidence>
<protein>
    <recommendedName>
        <fullName evidence="3">Integrase SAM-like N-terminal domain-containing protein</fullName>
    </recommendedName>
</protein>
<dbReference type="Pfam" id="PF14659">
    <property type="entry name" value="Phage_int_SAM_3"/>
    <property type="match status" value="1"/>
</dbReference>
<evidence type="ECO:0000313" key="5">
    <source>
        <dbReference type="Proteomes" id="UP000284598"/>
    </source>
</evidence>
<gene>
    <name evidence="4" type="ORF">DW929_11770</name>
</gene>